<sequence length="79" mass="7756">MFEMLVAAATDAAPVAEAAASKLHIGLAALGSAIGVGFVGMKAAEATGRNPGAAGEIRTQAIIFAALAEGIVFIAIFLA</sequence>
<evidence type="ECO:0000256" key="7">
    <source>
        <dbReference type="ARBA" id="ARBA00022989"/>
    </source>
</evidence>
<evidence type="ECO:0000313" key="13">
    <source>
        <dbReference type="EMBL" id="SVC68916.1"/>
    </source>
</evidence>
<keyword evidence="5 11" id="KW-0812">Transmembrane</keyword>
<dbReference type="InterPro" id="IPR000454">
    <property type="entry name" value="ATP_synth_F0_csu"/>
</dbReference>
<dbReference type="GO" id="GO:0008289">
    <property type="term" value="F:lipid binding"/>
    <property type="evidence" value="ECO:0007669"/>
    <property type="project" value="UniProtKB-KW"/>
</dbReference>
<evidence type="ECO:0000256" key="3">
    <source>
        <dbReference type="ARBA" id="ARBA00022448"/>
    </source>
</evidence>
<keyword evidence="10 11" id="KW-0472">Membrane</keyword>
<dbReference type="CDD" id="cd18121">
    <property type="entry name" value="ATP-synt_Fo_c"/>
    <property type="match status" value="1"/>
</dbReference>
<evidence type="ECO:0000256" key="6">
    <source>
        <dbReference type="ARBA" id="ARBA00022781"/>
    </source>
</evidence>
<dbReference type="InterPro" id="IPR020537">
    <property type="entry name" value="ATP_synth_F0_csu_DDCD_BS"/>
</dbReference>
<dbReference type="InterPro" id="IPR002379">
    <property type="entry name" value="ATPase_proteolipid_c-like_dom"/>
</dbReference>
<dbReference type="GO" id="GO:0045259">
    <property type="term" value="C:proton-transporting ATP synthase complex"/>
    <property type="evidence" value="ECO:0007669"/>
    <property type="project" value="UniProtKB-KW"/>
</dbReference>
<evidence type="ECO:0000256" key="2">
    <source>
        <dbReference type="ARBA" id="ARBA00006704"/>
    </source>
</evidence>
<comment type="subcellular location">
    <subcellularLocation>
        <location evidence="1">Membrane</location>
        <topology evidence="1">Multi-pass membrane protein</topology>
    </subcellularLocation>
</comment>
<keyword evidence="3" id="KW-0813">Transport</keyword>
<protein>
    <recommendedName>
        <fullName evidence="12">V-ATPase proteolipid subunit C-like domain-containing protein</fullName>
    </recommendedName>
</protein>
<dbReference type="EMBL" id="UINC01105176">
    <property type="protein sequence ID" value="SVC68916.1"/>
    <property type="molecule type" value="Genomic_DNA"/>
</dbReference>
<feature type="domain" description="V-ATPase proteolipid subunit C-like" evidence="12">
    <location>
        <begin position="23"/>
        <end position="76"/>
    </location>
</feature>
<reference evidence="13" key="1">
    <citation type="submission" date="2018-05" db="EMBL/GenBank/DDBJ databases">
        <authorList>
            <person name="Lanie J.A."/>
            <person name="Ng W.-L."/>
            <person name="Kazmierczak K.M."/>
            <person name="Andrzejewski T.M."/>
            <person name="Davidsen T.M."/>
            <person name="Wayne K.J."/>
            <person name="Tettelin H."/>
            <person name="Glass J.I."/>
            <person name="Rusch D."/>
            <person name="Podicherti R."/>
            <person name="Tsui H.-C.T."/>
            <person name="Winkler M.E."/>
        </authorList>
    </citation>
    <scope>NUCLEOTIDE SEQUENCE</scope>
</reference>
<evidence type="ECO:0000256" key="10">
    <source>
        <dbReference type="ARBA" id="ARBA00023136"/>
    </source>
</evidence>
<evidence type="ECO:0000256" key="11">
    <source>
        <dbReference type="SAM" id="Phobius"/>
    </source>
</evidence>
<evidence type="ECO:0000256" key="1">
    <source>
        <dbReference type="ARBA" id="ARBA00004141"/>
    </source>
</evidence>
<feature type="transmembrane region" description="Helical" evidence="11">
    <location>
        <begin position="23"/>
        <end position="41"/>
    </location>
</feature>
<comment type="similarity">
    <text evidence="2">Belongs to the ATPase C chain family.</text>
</comment>
<dbReference type="GO" id="GO:0033177">
    <property type="term" value="C:proton-transporting two-sector ATPase complex, proton-transporting domain"/>
    <property type="evidence" value="ECO:0007669"/>
    <property type="project" value="InterPro"/>
</dbReference>
<evidence type="ECO:0000256" key="4">
    <source>
        <dbReference type="ARBA" id="ARBA00022547"/>
    </source>
</evidence>
<evidence type="ECO:0000256" key="8">
    <source>
        <dbReference type="ARBA" id="ARBA00023065"/>
    </source>
</evidence>
<proteinExistence type="inferred from homology"/>
<dbReference type="Gene3D" id="1.20.20.10">
    <property type="entry name" value="F1F0 ATP synthase subunit C"/>
    <property type="match status" value="1"/>
</dbReference>
<keyword evidence="7 11" id="KW-1133">Transmembrane helix</keyword>
<dbReference type="SUPFAM" id="SSF81333">
    <property type="entry name" value="F1F0 ATP synthase subunit C"/>
    <property type="match status" value="1"/>
</dbReference>
<evidence type="ECO:0000259" key="12">
    <source>
        <dbReference type="Pfam" id="PF00137"/>
    </source>
</evidence>
<organism evidence="13">
    <name type="scientific">marine metagenome</name>
    <dbReference type="NCBI Taxonomy" id="408172"/>
    <lineage>
        <taxon>unclassified sequences</taxon>
        <taxon>metagenomes</taxon>
        <taxon>ecological metagenomes</taxon>
    </lineage>
</organism>
<keyword evidence="4" id="KW-0138">CF(0)</keyword>
<keyword evidence="6" id="KW-0375">Hydrogen ion transport</keyword>
<dbReference type="Pfam" id="PF00137">
    <property type="entry name" value="ATP-synt_C"/>
    <property type="match status" value="1"/>
</dbReference>
<dbReference type="GO" id="GO:0015986">
    <property type="term" value="P:proton motive force-driven ATP synthesis"/>
    <property type="evidence" value="ECO:0007669"/>
    <property type="project" value="InterPro"/>
</dbReference>
<gene>
    <name evidence="13" type="ORF">METZ01_LOCUS321770</name>
</gene>
<dbReference type="PROSITE" id="PS00605">
    <property type="entry name" value="ATPASE_C"/>
    <property type="match status" value="1"/>
</dbReference>
<accession>A0A382P6I4</accession>
<keyword evidence="8" id="KW-0406">Ion transport</keyword>
<dbReference type="PRINTS" id="PR00124">
    <property type="entry name" value="ATPASEC"/>
</dbReference>
<feature type="transmembrane region" description="Helical" evidence="11">
    <location>
        <begin position="61"/>
        <end position="78"/>
    </location>
</feature>
<dbReference type="InterPro" id="IPR038662">
    <property type="entry name" value="ATP_synth_F0_csu_sf"/>
</dbReference>
<dbReference type="GO" id="GO:0015078">
    <property type="term" value="F:proton transmembrane transporter activity"/>
    <property type="evidence" value="ECO:0007669"/>
    <property type="project" value="InterPro"/>
</dbReference>
<evidence type="ECO:0000256" key="9">
    <source>
        <dbReference type="ARBA" id="ARBA00023121"/>
    </source>
</evidence>
<dbReference type="AlphaFoldDB" id="A0A382P6I4"/>
<evidence type="ECO:0000256" key="5">
    <source>
        <dbReference type="ARBA" id="ARBA00022692"/>
    </source>
</evidence>
<name>A0A382P6I4_9ZZZZ</name>
<dbReference type="InterPro" id="IPR035921">
    <property type="entry name" value="F/V-ATP_Csub_sf"/>
</dbReference>
<keyword evidence="9" id="KW-0446">Lipid-binding</keyword>